<sequence length="40" mass="4503">MKNDMDDINYTDSFIVPYEGNELVGVLGFDADFENSNAEI</sequence>
<keyword evidence="2" id="KW-1185">Reference proteome</keyword>
<gene>
    <name evidence="1" type="ORF">GCM10008935_17430</name>
</gene>
<organism evidence="1 2">
    <name type="scientific">Alkalibacillus silvisoli</name>
    <dbReference type="NCBI Taxonomy" id="392823"/>
    <lineage>
        <taxon>Bacteria</taxon>
        <taxon>Bacillati</taxon>
        <taxon>Bacillota</taxon>
        <taxon>Bacilli</taxon>
        <taxon>Bacillales</taxon>
        <taxon>Bacillaceae</taxon>
        <taxon>Alkalibacillus</taxon>
    </lineage>
</organism>
<evidence type="ECO:0000313" key="2">
    <source>
        <dbReference type="Proteomes" id="UP001500740"/>
    </source>
</evidence>
<dbReference type="EMBL" id="BAAACZ010000011">
    <property type="protein sequence ID" value="GAA0462394.1"/>
    <property type="molecule type" value="Genomic_DNA"/>
</dbReference>
<evidence type="ECO:0000313" key="1">
    <source>
        <dbReference type="EMBL" id="GAA0462394.1"/>
    </source>
</evidence>
<accession>A0ABN0ZXM6</accession>
<dbReference type="Proteomes" id="UP001500740">
    <property type="component" value="Unassembled WGS sequence"/>
</dbReference>
<proteinExistence type="predicted"/>
<comment type="caution">
    <text evidence="1">The sequence shown here is derived from an EMBL/GenBank/DDBJ whole genome shotgun (WGS) entry which is preliminary data.</text>
</comment>
<name>A0ABN0ZXM6_9BACI</name>
<reference evidence="1 2" key="1">
    <citation type="journal article" date="2019" name="Int. J. Syst. Evol. Microbiol.">
        <title>The Global Catalogue of Microorganisms (GCM) 10K type strain sequencing project: providing services to taxonomists for standard genome sequencing and annotation.</title>
        <authorList>
            <consortium name="The Broad Institute Genomics Platform"/>
            <consortium name="The Broad Institute Genome Sequencing Center for Infectious Disease"/>
            <person name="Wu L."/>
            <person name="Ma J."/>
        </authorList>
    </citation>
    <scope>NUCLEOTIDE SEQUENCE [LARGE SCALE GENOMIC DNA]</scope>
    <source>
        <strain evidence="1 2">JCM 14193</strain>
    </source>
</reference>
<protein>
    <submittedName>
        <fullName evidence="1">Uncharacterized protein</fullName>
    </submittedName>
</protein>